<name>A0A2P9DT74_PLARE</name>
<accession>A0A2P9DT74</accession>
<evidence type="ECO:0000256" key="2">
    <source>
        <dbReference type="SAM" id="SignalP"/>
    </source>
</evidence>
<keyword evidence="1" id="KW-0472">Membrane</keyword>
<keyword evidence="2" id="KW-0732">Signal</keyword>
<protein>
    <submittedName>
        <fullName evidence="3">Rifin PIR protein, putative</fullName>
    </submittedName>
</protein>
<dbReference type="EMBL" id="OFAE01000030">
    <property type="protein sequence ID" value="SOV84196.1"/>
    <property type="molecule type" value="Genomic_DNA"/>
</dbReference>
<feature type="chain" id="PRO_5015201050" evidence="2">
    <location>
        <begin position="24"/>
        <end position="372"/>
    </location>
</feature>
<dbReference type="VEuPathDB" id="PlasmoDB:PRCDC_0031900"/>
<dbReference type="Proteomes" id="UP000240500">
    <property type="component" value="Unassembled WGS sequence"/>
</dbReference>
<feature type="transmembrane region" description="Helical" evidence="1">
    <location>
        <begin position="331"/>
        <end position="352"/>
    </location>
</feature>
<organism evidence="3 4">
    <name type="scientific">Plasmodium reichenowi</name>
    <dbReference type="NCBI Taxonomy" id="5854"/>
    <lineage>
        <taxon>Eukaryota</taxon>
        <taxon>Sar</taxon>
        <taxon>Alveolata</taxon>
        <taxon>Apicomplexa</taxon>
        <taxon>Aconoidasida</taxon>
        <taxon>Haemosporida</taxon>
        <taxon>Plasmodiidae</taxon>
        <taxon>Plasmodium</taxon>
        <taxon>Plasmodium (Laverania)</taxon>
    </lineage>
</organism>
<evidence type="ECO:0000256" key="1">
    <source>
        <dbReference type="SAM" id="Phobius"/>
    </source>
</evidence>
<feature type="signal peptide" evidence="2">
    <location>
        <begin position="1"/>
        <end position="23"/>
    </location>
</feature>
<reference evidence="3 4" key="1">
    <citation type="submission" date="2016-09" db="EMBL/GenBank/DDBJ databases">
        <authorList>
            <consortium name="Pathogen Informatics"/>
        </authorList>
    </citation>
    <scope>NUCLEOTIDE SEQUENCE [LARGE SCALE GENOMIC DNA]</scope>
</reference>
<evidence type="ECO:0000313" key="4">
    <source>
        <dbReference type="Proteomes" id="UP000240500"/>
    </source>
</evidence>
<evidence type="ECO:0000313" key="3">
    <source>
        <dbReference type="EMBL" id="SOV84196.1"/>
    </source>
</evidence>
<keyword evidence="1" id="KW-0812">Transmembrane</keyword>
<dbReference type="VEuPathDB" id="PlasmoDB:PRG01_0040500"/>
<dbReference type="InterPro" id="IPR006373">
    <property type="entry name" value="VSA_Rifin"/>
</dbReference>
<proteinExistence type="predicted"/>
<dbReference type="AlphaFoldDB" id="A0A2P9DT74"/>
<sequence length="372" mass="41184">MKVHYINILLFAVLFNILVNTHKKPFITHHTPKISITRLLCECELYAPANYDNDTQMKAVMENFNKQTQQRFHEYDERLQEKRMQCKEQCDKKSEKIILKDKLEKELMDKFVTLQTDVQSDAIPTCICKKSIAGKVEKGCLRCGGVLGGTLPELGLMGGTALYTLNAWKVAALKYAISAAKKAGAAKGLAEGNALGIEIVNTYLKKLGVENFVPGICEEISSAGHFTKVIDFANTIITKKAQACTVTSSGKDTMCLNFDLGFGIRIRTVGGFENGPPATVRVPEVLEKLVGEAKQAADALAKNTAKKVTADLTAEKTGEIAATYGAWKTTIIASVVAIVIIILIMVIIYKILRYRRKKKMKKKLQYIKLLEE</sequence>
<keyword evidence="1" id="KW-1133">Transmembrane helix</keyword>
<gene>
    <name evidence="3" type="ORF">PRG01_0040500</name>
</gene>
<dbReference type="NCBIfam" id="TIGR01477">
    <property type="entry name" value="RIFIN"/>
    <property type="match status" value="1"/>
</dbReference>
<dbReference type="OrthoDB" id="10450512at2759"/>
<dbReference type="Pfam" id="PF02009">
    <property type="entry name" value="RIFIN"/>
    <property type="match status" value="1"/>
</dbReference>